<dbReference type="OrthoDB" id="70008at2157"/>
<evidence type="ECO:0000313" key="1">
    <source>
        <dbReference type="EMBL" id="ESP89048.1"/>
    </source>
</evidence>
<dbReference type="AlphaFoldDB" id="V4HG05"/>
<accession>V4HG05</accession>
<dbReference type="Proteomes" id="UP000017840">
    <property type="component" value="Unassembled WGS sequence"/>
</dbReference>
<proteinExistence type="predicted"/>
<evidence type="ECO:0000313" key="2">
    <source>
        <dbReference type="Proteomes" id="UP000017840"/>
    </source>
</evidence>
<protein>
    <submittedName>
        <fullName evidence="1">Uncharacterized protein</fullName>
    </submittedName>
</protein>
<gene>
    <name evidence="1" type="ORF">K933_06348</name>
</gene>
<reference evidence="1 2" key="1">
    <citation type="journal article" date="2013" name="Genome Announc.">
        <title>Draft Genome Sequence of 'Candidatus Halobonum tyrrellensis' Strain G22, Isolated from the Hypersaline Waters of Lake Tyrrell, Australia.</title>
        <authorList>
            <person name="Ugalde J.A."/>
            <person name="Narasingarao P."/>
            <person name="Kuo S."/>
            <person name="Podell S."/>
            <person name="Allen E.E."/>
        </authorList>
    </citation>
    <scope>NUCLEOTIDE SEQUENCE [LARGE SCALE GENOMIC DNA]</scope>
    <source>
        <strain evidence="1 2">G22</strain>
    </source>
</reference>
<keyword evidence="2" id="KW-1185">Reference proteome</keyword>
<name>V4HG05_9EURY</name>
<dbReference type="EMBL" id="ASGZ01000020">
    <property type="protein sequence ID" value="ESP89048.1"/>
    <property type="molecule type" value="Genomic_DNA"/>
</dbReference>
<sequence length="54" mass="5243">MSVTGLCQICETAEAERTCGVCGAAVCEDDYDADAGACVECARIAGGGVDGGPA</sequence>
<comment type="caution">
    <text evidence="1">The sequence shown here is derived from an EMBL/GenBank/DDBJ whole genome shotgun (WGS) entry which is preliminary data.</text>
</comment>
<organism evidence="1 2">
    <name type="scientific">Candidatus Halobonum tyrrellensis G22</name>
    <dbReference type="NCBI Taxonomy" id="1324957"/>
    <lineage>
        <taxon>Archaea</taxon>
        <taxon>Methanobacteriati</taxon>
        <taxon>Methanobacteriota</taxon>
        <taxon>Stenosarchaea group</taxon>
        <taxon>Halobacteria</taxon>
        <taxon>Halobacteriales</taxon>
        <taxon>Haloferacaceae</taxon>
        <taxon>Candidatus Halobonum</taxon>
    </lineage>
</organism>
<dbReference type="RefSeq" id="WP_023393857.1">
    <property type="nucleotide sequence ID" value="NZ_ASGZ01000020.1"/>
</dbReference>